<organism evidence="9 10">
    <name type="scientific">Rubroshorea leprosula</name>
    <dbReference type="NCBI Taxonomy" id="152421"/>
    <lineage>
        <taxon>Eukaryota</taxon>
        <taxon>Viridiplantae</taxon>
        <taxon>Streptophyta</taxon>
        <taxon>Embryophyta</taxon>
        <taxon>Tracheophyta</taxon>
        <taxon>Spermatophyta</taxon>
        <taxon>Magnoliopsida</taxon>
        <taxon>eudicotyledons</taxon>
        <taxon>Gunneridae</taxon>
        <taxon>Pentapetalae</taxon>
        <taxon>rosids</taxon>
        <taxon>malvids</taxon>
        <taxon>Malvales</taxon>
        <taxon>Dipterocarpaceae</taxon>
        <taxon>Rubroshorea</taxon>
    </lineage>
</organism>
<keyword evidence="6 8" id="KW-0472">Membrane</keyword>
<dbReference type="EMBL" id="BPVZ01000923">
    <property type="protein sequence ID" value="GKV52909.1"/>
    <property type="molecule type" value="Genomic_DNA"/>
</dbReference>
<proteinExistence type="inferred from homology"/>
<reference evidence="9 10" key="1">
    <citation type="journal article" date="2021" name="Commun. Biol.">
        <title>The genome of Shorea leprosula (Dipterocarpaceae) highlights the ecological relevance of drought in aseasonal tropical rainforests.</title>
        <authorList>
            <person name="Ng K.K.S."/>
            <person name="Kobayashi M.J."/>
            <person name="Fawcett J.A."/>
            <person name="Hatakeyama M."/>
            <person name="Paape T."/>
            <person name="Ng C.H."/>
            <person name="Ang C.C."/>
            <person name="Tnah L.H."/>
            <person name="Lee C.T."/>
            <person name="Nishiyama T."/>
            <person name="Sese J."/>
            <person name="O'Brien M.J."/>
            <person name="Copetti D."/>
            <person name="Mohd Noor M.I."/>
            <person name="Ong R.C."/>
            <person name="Putra M."/>
            <person name="Sireger I.Z."/>
            <person name="Indrioko S."/>
            <person name="Kosugi Y."/>
            <person name="Izuno A."/>
            <person name="Isagi Y."/>
            <person name="Lee S.L."/>
            <person name="Shimizu K.K."/>
        </authorList>
    </citation>
    <scope>NUCLEOTIDE SEQUENCE [LARGE SCALE GENOMIC DNA]</scope>
    <source>
        <strain evidence="9">214</strain>
    </source>
</reference>
<evidence type="ECO:0000256" key="3">
    <source>
        <dbReference type="ARBA" id="ARBA00022692"/>
    </source>
</evidence>
<dbReference type="InterPro" id="IPR004326">
    <property type="entry name" value="Mlo"/>
</dbReference>
<comment type="caution">
    <text evidence="9">The sequence shown here is derived from an EMBL/GenBank/DDBJ whole genome shotgun (WGS) entry which is preliminary data.</text>
</comment>
<comment type="subcellular location">
    <subcellularLocation>
        <location evidence="1">Membrane</location>
        <topology evidence="1">Multi-pass membrane protein</topology>
    </subcellularLocation>
</comment>
<dbReference type="GO" id="GO:0006952">
    <property type="term" value="P:defense response"/>
    <property type="evidence" value="ECO:0007669"/>
    <property type="project" value="UniProtKB-KW"/>
</dbReference>
<evidence type="ECO:0000256" key="2">
    <source>
        <dbReference type="ARBA" id="ARBA00006574"/>
    </source>
</evidence>
<comment type="similarity">
    <text evidence="2">Belongs to the MLO family.</text>
</comment>
<evidence type="ECO:0000256" key="6">
    <source>
        <dbReference type="ARBA" id="ARBA00023136"/>
    </source>
</evidence>
<feature type="transmembrane region" description="Helical" evidence="8">
    <location>
        <begin position="20"/>
        <end position="40"/>
    </location>
</feature>
<evidence type="ECO:0000256" key="4">
    <source>
        <dbReference type="ARBA" id="ARBA00022821"/>
    </source>
</evidence>
<dbReference type="AlphaFoldDB" id="A0AAV5MUW7"/>
<evidence type="ECO:0000256" key="8">
    <source>
        <dbReference type="SAM" id="Phobius"/>
    </source>
</evidence>
<evidence type="ECO:0000313" key="10">
    <source>
        <dbReference type="Proteomes" id="UP001054252"/>
    </source>
</evidence>
<dbReference type="Proteomes" id="UP001054252">
    <property type="component" value="Unassembled WGS sequence"/>
</dbReference>
<accession>A0AAV5MUW7</accession>
<evidence type="ECO:0000256" key="1">
    <source>
        <dbReference type="ARBA" id="ARBA00004141"/>
    </source>
</evidence>
<protein>
    <submittedName>
        <fullName evidence="9">Uncharacterized protein</fullName>
    </submittedName>
</protein>
<dbReference type="Pfam" id="PF03094">
    <property type="entry name" value="Mlo"/>
    <property type="match status" value="1"/>
</dbReference>
<keyword evidence="3 8" id="KW-0812">Transmembrane</keyword>
<evidence type="ECO:0000256" key="7">
    <source>
        <dbReference type="ARBA" id="ARBA00023265"/>
    </source>
</evidence>
<name>A0AAV5MUW7_9ROSI</name>
<keyword evidence="10" id="KW-1185">Reference proteome</keyword>
<keyword evidence="4" id="KW-0611">Plant defense</keyword>
<evidence type="ECO:0000256" key="5">
    <source>
        <dbReference type="ARBA" id="ARBA00022989"/>
    </source>
</evidence>
<sequence length="58" mass="6440">MAENSGSDKELRSLTLTPTWSVATVLTIFVVVSLVVEGSIHRLSNWLRKPTENLCLQV</sequence>
<gene>
    <name evidence="9" type="ORF">SLEP1_g59462</name>
</gene>
<evidence type="ECO:0000313" key="9">
    <source>
        <dbReference type="EMBL" id="GKV52909.1"/>
    </source>
</evidence>
<dbReference type="GO" id="GO:0016020">
    <property type="term" value="C:membrane"/>
    <property type="evidence" value="ECO:0007669"/>
    <property type="project" value="UniProtKB-SubCell"/>
</dbReference>
<keyword evidence="7" id="KW-0568">Pathogenesis-related protein</keyword>
<keyword evidence="5 8" id="KW-1133">Transmembrane helix</keyword>